<sequence>FGRRGAHNRCRVRGFLFRTRRPRTDGGPVSNTLPSFALELIRYRFAPDCTTIPMNYLSYSYITSNYPINAGR</sequence>
<dbReference type="RefSeq" id="XP_014555898.1">
    <property type="nucleotide sequence ID" value="XM_014700412.1"/>
</dbReference>
<dbReference type="HOGENOM" id="CLU_2729037_0_0_1"/>
<dbReference type="GeneID" id="26257637"/>
<gene>
    <name evidence="1" type="ORF">COCVIDRAFT_55476</name>
</gene>
<name>W7E7A2_BIPV3</name>
<organism evidence="1 2">
    <name type="scientific">Bipolaris victoriae (strain FI3)</name>
    <name type="common">Victoria blight of oats agent</name>
    <name type="synonym">Cochliobolus victoriae</name>
    <dbReference type="NCBI Taxonomy" id="930091"/>
    <lineage>
        <taxon>Eukaryota</taxon>
        <taxon>Fungi</taxon>
        <taxon>Dikarya</taxon>
        <taxon>Ascomycota</taxon>
        <taxon>Pezizomycotina</taxon>
        <taxon>Dothideomycetes</taxon>
        <taxon>Pleosporomycetidae</taxon>
        <taxon>Pleosporales</taxon>
        <taxon>Pleosporineae</taxon>
        <taxon>Pleosporaceae</taxon>
        <taxon>Bipolaris</taxon>
    </lineage>
</organism>
<feature type="non-terminal residue" evidence="1">
    <location>
        <position position="72"/>
    </location>
</feature>
<dbReference type="AlphaFoldDB" id="W7E7A2"/>
<keyword evidence="2" id="KW-1185">Reference proteome</keyword>
<evidence type="ECO:0000313" key="1">
    <source>
        <dbReference type="EMBL" id="EUN26323.1"/>
    </source>
</evidence>
<evidence type="ECO:0000313" key="2">
    <source>
        <dbReference type="Proteomes" id="UP000054337"/>
    </source>
</evidence>
<proteinExistence type="predicted"/>
<dbReference type="Proteomes" id="UP000054337">
    <property type="component" value="Unassembled WGS sequence"/>
</dbReference>
<protein>
    <submittedName>
        <fullName evidence="1">Uncharacterized protein</fullName>
    </submittedName>
</protein>
<reference evidence="1 2" key="1">
    <citation type="journal article" date="2013" name="PLoS Genet.">
        <title>Comparative genome structure, secondary metabolite, and effector coding capacity across Cochliobolus pathogens.</title>
        <authorList>
            <person name="Condon B.J."/>
            <person name="Leng Y."/>
            <person name="Wu D."/>
            <person name="Bushley K.E."/>
            <person name="Ohm R.A."/>
            <person name="Otillar R."/>
            <person name="Martin J."/>
            <person name="Schackwitz W."/>
            <person name="Grimwood J."/>
            <person name="MohdZainudin N."/>
            <person name="Xue C."/>
            <person name="Wang R."/>
            <person name="Manning V.A."/>
            <person name="Dhillon B."/>
            <person name="Tu Z.J."/>
            <person name="Steffenson B.J."/>
            <person name="Salamov A."/>
            <person name="Sun H."/>
            <person name="Lowry S."/>
            <person name="LaButti K."/>
            <person name="Han J."/>
            <person name="Copeland A."/>
            <person name="Lindquist E."/>
            <person name="Barry K."/>
            <person name="Schmutz J."/>
            <person name="Baker S.E."/>
            <person name="Ciuffetti L.M."/>
            <person name="Grigoriev I.V."/>
            <person name="Zhong S."/>
            <person name="Turgeon B.G."/>
        </authorList>
    </citation>
    <scope>NUCLEOTIDE SEQUENCE [LARGE SCALE GENOMIC DNA]</scope>
    <source>
        <strain evidence="1 2">FI3</strain>
    </source>
</reference>
<feature type="non-terminal residue" evidence="1">
    <location>
        <position position="1"/>
    </location>
</feature>
<accession>W7E7A2</accession>
<dbReference type="EMBL" id="KI968741">
    <property type="protein sequence ID" value="EUN26323.1"/>
    <property type="molecule type" value="Genomic_DNA"/>
</dbReference>